<organism evidence="2 3">
    <name type="scientific">Spirochaeta lutea</name>
    <dbReference type="NCBI Taxonomy" id="1480694"/>
    <lineage>
        <taxon>Bacteria</taxon>
        <taxon>Pseudomonadati</taxon>
        <taxon>Spirochaetota</taxon>
        <taxon>Spirochaetia</taxon>
        <taxon>Spirochaetales</taxon>
        <taxon>Spirochaetaceae</taxon>
        <taxon>Spirochaeta</taxon>
    </lineage>
</organism>
<evidence type="ECO:0000313" key="3">
    <source>
        <dbReference type="Proteomes" id="UP000029692"/>
    </source>
</evidence>
<dbReference type="Proteomes" id="UP000029692">
    <property type="component" value="Unassembled WGS sequence"/>
</dbReference>
<dbReference type="eggNOG" id="COG1315">
    <property type="taxonomic scope" value="Bacteria"/>
</dbReference>
<name>A0A098R0L5_9SPIO</name>
<protein>
    <recommendedName>
        <fullName evidence="1">Flagellar Assembly Protein A N-terminal region domain-containing protein</fullName>
    </recommendedName>
</protein>
<dbReference type="Pfam" id="PF03961">
    <property type="entry name" value="FapA"/>
    <property type="match status" value="1"/>
</dbReference>
<gene>
    <name evidence="2" type="ORF">DC28_03360</name>
</gene>
<reference evidence="2 3" key="1">
    <citation type="submission" date="2014-05" db="EMBL/GenBank/DDBJ databases">
        <title>De novo Genome Sequence of Spirocheata sp.</title>
        <authorList>
            <person name="Shivani Y."/>
            <person name="Subhash Y."/>
            <person name="Tushar L."/>
            <person name="Sasikala C."/>
            <person name="Ramana C.V."/>
        </authorList>
    </citation>
    <scope>NUCLEOTIDE SEQUENCE [LARGE SCALE GENOMIC DNA]</scope>
    <source>
        <strain evidence="2 3">JC230</strain>
    </source>
</reference>
<dbReference type="EMBL" id="JNUP01000024">
    <property type="protein sequence ID" value="KGE73494.1"/>
    <property type="molecule type" value="Genomic_DNA"/>
</dbReference>
<evidence type="ECO:0000313" key="2">
    <source>
        <dbReference type="EMBL" id="KGE73494.1"/>
    </source>
</evidence>
<dbReference type="InterPro" id="IPR005646">
    <property type="entry name" value="FapA"/>
</dbReference>
<dbReference type="STRING" id="1480694.DC28_03360"/>
<dbReference type="PANTHER" id="PTHR38032:SF1">
    <property type="entry name" value="RNA-BINDING PROTEIN KHPB N-TERMINAL DOMAIN-CONTAINING PROTEIN"/>
    <property type="match status" value="1"/>
</dbReference>
<dbReference type="InterPro" id="IPR046866">
    <property type="entry name" value="FapA_N"/>
</dbReference>
<dbReference type="InterPro" id="IPR046865">
    <property type="entry name" value="FapA_b_solenoid"/>
</dbReference>
<dbReference type="RefSeq" id="WP_037545873.1">
    <property type="nucleotide sequence ID" value="NZ_JNUP01000024.1"/>
</dbReference>
<dbReference type="AlphaFoldDB" id="A0A098R0L5"/>
<keyword evidence="3" id="KW-1185">Reference proteome</keyword>
<evidence type="ECO:0000259" key="1">
    <source>
        <dbReference type="Pfam" id="PF20250"/>
    </source>
</evidence>
<dbReference type="OrthoDB" id="9816426at2"/>
<dbReference type="PANTHER" id="PTHR38032">
    <property type="entry name" value="POLYMERASE-RELATED"/>
    <property type="match status" value="1"/>
</dbReference>
<proteinExistence type="predicted"/>
<sequence length="511" mass="56550">MQDHRKDNLDKLIQSARQHIEDFETYHRTLQDEIANLPEVAGKQMLSRYYDQNDMPAEMPMDGHVEVSADPAGLAAFADLYPPSIGMRPLTKKHLAAALENLGISFGVDWDVLEKLIDKCNQEKVPLTGVVVAKGIAPEPHIPEHIVLEERFLEDPKPRADSESQIDYREVSSFILVKKNQQLARIIPEKPGKPGTDIYGTVLPFAKESRPTLRPGENTEYANDVILAGCDGRLELYPGGFRVNQVLQVKTGVSYKTGNIDFPGDVYITGDVRDNFTVKSQKSVYVQGTLDATLVECAGDLMVNKGIIGRKKGVVKAGGRLVARFIENCYIESAGDMTVSSGILHSSLYCNGRITCMPRGLVIGGTISAQNGITAYQIGSSMAPKTEIYCGIDFMAKNRLQWIKDKSLQLAYTLRKIQEQISRMPDPDTLEQLLATRTKIQQAISTLNDQASSLVVTLDKNDTASVDVYGTVFPGVYIEISHVSYLVNRPMTRTRFALDKSEGRIVPRPLS</sequence>
<feature type="domain" description="Flagellar Assembly Protein A N-terminal region" evidence="1">
    <location>
        <begin position="66"/>
        <end position="235"/>
    </location>
</feature>
<comment type="caution">
    <text evidence="2">The sequence shown here is derived from an EMBL/GenBank/DDBJ whole genome shotgun (WGS) entry which is preliminary data.</text>
</comment>
<accession>A0A098R0L5</accession>
<dbReference type="Pfam" id="PF20250">
    <property type="entry name" value="FapA_N"/>
    <property type="match status" value="1"/>
</dbReference>